<comment type="caution">
    <text evidence="1">The sequence shown here is derived from an EMBL/GenBank/DDBJ whole genome shotgun (WGS) entry which is preliminary data.</text>
</comment>
<protein>
    <submittedName>
        <fullName evidence="1">Uncharacterized protein</fullName>
    </submittedName>
</protein>
<evidence type="ECO:0000313" key="2">
    <source>
        <dbReference type="Proteomes" id="UP000664832"/>
    </source>
</evidence>
<accession>A0ABS3HX18</accession>
<evidence type="ECO:0000313" key="1">
    <source>
        <dbReference type="EMBL" id="MBO0481004.1"/>
    </source>
</evidence>
<organism evidence="1 2">
    <name type="scientific">Candidatus Enterococcus courvalinii</name>
    <dbReference type="NCBI Taxonomy" id="2815329"/>
    <lineage>
        <taxon>Bacteria</taxon>
        <taxon>Bacillati</taxon>
        <taxon>Bacillota</taxon>
        <taxon>Bacilli</taxon>
        <taxon>Lactobacillales</taxon>
        <taxon>Enterococcaceae</taxon>
        <taxon>Enterococcus</taxon>
    </lineage>
</organism>
<reference evidence="1 2" key="1">
    <citation type="submission" date="2021-03" db="EMBL/GenBank/DDBJ databases">
        <title>Enterococcal diversity collection.</title>
        <authorList>
            <person name="Gilmore M.S."/>
            <person name="Schwartzman J."/>
            <person name="Van Tyne D."/>
            <person name="Martin M."/>
            <person name="Earl A.M."/>
            <person name="Manson A.L."/>
            <person name="Straub T."/>
            <person name="Salamzade R."/>
            <person name="Saavedra J."/>
            <person name="Lebreton F."/>
            <person name="Prichula J."/>
            <person name="Schaufler K."/>
            <person name="Gaca A."/>
            <person name="Sgardioli B."/>
            <person name="Wagenaar J."/>
            <person name="Strong T."/>
        </authorList>
    </citation>
    <scope>NUCLEOTIDE SEQUENCE [LARGE SCALE GENOMIC DNA]</scope>
    <source>
        <strain evidence="1 2">MSG2901</strain>
    </source>
</reference>
<dbReference type="Proteomes" id="UP000664832">
    <property type="component" value="Unassembled WGS sequence"/>
</dbReference>
<dbReference type="RefSeq" id="WP_206898071.1">
    <property type="nucleotide sequence ID" value="NZ_JAFLWI010000002.1"/>
</dbReference>
<gene>
    <name evidence="1" type="ORF">JZO71_01535</name>
</gene>
<sequence>MQVLDSVQVNEIDQGGTFVDTHFDELNEVDCVVFWDGEIERVKSFRDKAKADAVALLVDGAVVEG</sequence>
<name>A0ABS3HX18_9ENTE</name>
<keyword evidence="2" id="KW-1185">Reference proteome</keyword>
<proteinExistence type="predicted"/>
<dbReference type="EMBL" id="JAFLWI010000002">
    <property type="protein sequence ID" value="MBO0481004.1"/>
    <property type="molecule type" value="Genomic_DNA"/>
</dbReference>